<organism evidence="1 2">
    <name type="scientific">Mycena metata</name>
    <dbReference type="NCBI Taxonomy" id="1033252"/>
    <lineage>
        <taxon>Eukaryota</taxon>
        <taxon>Fungi</taxon>
        <taxon>Dikarya</taxon>
        <taxon>Basidiomycota</taxon>
        <taxon>Agaricomycotina</taxon>
        <taxon>Agaricomycetes</taxon>
        <taxon>Agaricomycetidae</taxon>
        <taxon>Agaricales</taxon>
        <taxon>Marasmiineae</taxon>
        <taxon>Mycenaceae</taxon>
        <taxon>Mycena</taxon>
    </lineage>
</organism>
<sequence>MCYKPFTPIQFKSVGDSGSIWLLCLVYPSLSASSEIQPQAPTSPTSCPEPYYFHVMLKYSGPTPPGMPRPALGYISVCPANPIDGKELLLSRGLRATKFLARRRFGRRRRSKTASIGHKLDIYLEHLGHPSPYNTIEKFLKWVLSSV</sequence>
<gene>
    <name evidence="1" type="ORF">B0H16DRAFT_1465096</name>
</gene>
<dbReference type="EMBL" id="JARKIB010000105">
    <property type="protein sequence ID" value="KAJ7739860.1"/>
    <property type="molecule type" value="Genomic_DNA"/>
</dbReference>
<keyword evidence="2" id="KW-1185">Reference proteome</keyword>
<evidence type="ECO:0000313" key="1">
    <source>
        <dbReference type="EMBL" id="KAJ7739860.1"/>
    </source>
</evidence>
<evidence type="ECO:0000313" key="2">
    <source>
        <dbReference type="Proteomes" id="UP001215598"/>
    </source>
</evidence>
<dbReference type="Proteomes" id="UP001215598">
    <property type="component" value="Unassembled WGS sequence"/>
</dbReference>
<dbReference type="AlphaFoldDB" id="A0AAD7N046"/>
<name>A0AAD7N046_9AGAR</name>
<reference evidence="1" key="1">
    <citation type="submission" date="2023-03" db="EMBL/GenBank/DDBJ databases">
        <title>Massive genome expansion in bonnet fungi (Mycena s.s.) driven by repeated elements and novel gene families across ecological guilds.</title>
        <authorList>
            <consortium name="Lawrence Berkeley National Laboratory"/>
            <person name="Harder C.B."/>
            <person name="Miyauchi S."/>
            <person name="Viragh M."/>
            <person name="Kuo A."/>
            <person name="Thoen E."/>
            <person name="Andreopoulos B."/>
            <person name="Lu D."/>
            <person name="Skrede I."/>
            <person name="Drula E."/>
            <person name="Henrissat B."/>
            <person name="Morin E."/>
            <person name="Kohler A."/>
            <person name="Barry K."/>
            <person name="LaButti K."/>
            <person name="Morin E."/>
            <person name="Salamov A."/>
            <person name="Lipzen A."/>
            <person name="Mereny Z."/>
            <person name="Hegedus B."/>
            <person name="Baldrian P."/>
            <person name="Stursova M."/>
            <person name="Weitz H."/>
            <person name="Taylor A."/>
            <person name="Grigoriev I.V."/>
            <person name="Nagy L.G."/>
            <person name="Martin F."/>
            <person name="Kauserud H."/>
        </authorList>
    </citation>
    <scope>NUCLEOTIDE SEQUENCE</scope>
    <source>
        <strain evidence="1">CBHHK182m</strain>
    </source>
</reference>
<accession>A0AAD7N046</accession>
<protein>
    <submittedName>
        <fullName evidence="1">Uncharacterized protein</fullName>
    </submittedName>
</protein>
<proteinExistence type="predicted"/>
<comment type="caution">
    <text evidence="1">The sequence shown here is derived from an EMBL/GenBank/DDBJ whole genome shotgun (WGS) entry which is preliminary data.</text>
</comment>